<comment type="caution">
    <text evidence="1">The sequence shown here is derived from an EMBL/GenBank/DDBJ whole genome shotgun (WGS) entry which is preliminary data.</text>
</comment>
<keyword evidence="2" id="KW-1185">Reference proteome</keyword>
<reference evidence="2" key="1">
    <citation type="journal article" date="2023" name="Front. Plant Sci.">
        <title>Chromosomal-level genome assembly of Melastoma candidum provides insights into trichome evolution.</title>
        <authorList>
            <person name="Zhong Y."/>
            <person name="Wu W."/>
            <person name="Sun C."/>
            <person name="Zou P."/>
            <person name="Liu Y."/>
            <person name="Dai S."/>
            <person name="Zhou R."/>
        </authorList>
    </citation>
    <scope>NUCLEOTIDE SEQUENCE [LARGE SCALE GENOMIC DNA]</scope>
</reference>
<organism evidence="1 2">
    <name type="scientific">Melastoma candidum</name>
    <dbReference type="NCBI Taxonomy" id="119954"/>
    <lineage>
        <taxon>Eukaryota</taxon>
        <taxon>Viridiplantae</taxon>
        <taxon>Streptophyta</taxon>
        <taxon>Embryophyta</taxon>
        <taxon>Tracheophyta</taxon>
        <taxon>Spermatophyta</taxon>
        <taxon>Magnoliopsida</taxon>
        <taxon>eudicotyledons</taxon>
        <taxon>Gunneridae</taxon>
        <taxon>Pentapetalae</taxon>
        <taxon>rosids</taxon>
        <taxon>malvids</taxon>
        <taxon>Myrtales</taxon>
        <taxon>Melastomataceae</taxon>
        <taxon>Melastomatoideae</taxon>
        <taxon>Melastomateae</taxon>
        <taxon>Melastoma</taxon>
    </lineage>
</organism>
<gene>
    <name evidence="1" type="ORF">MLD38_005537</name>
</gene>
<name>A0ACB9RJI9_9MYRT</name>
<evidence type="ECO:0000313" key="1">
    <source>
        <dbReference type="EMBL" id="KAI4379212.1"/>
    </source>
</evidence>
<protein>
    <submittedName>
        <fullName evidence="1">Uncharacterized protein</fullName>
    </submittedName>
</protein>
<sequence>MQFQDVVVLNKVNGHYSVEELEKDIMSINSIVSIVCAMRCPMPDILHRTNFDASDSPGRIDERKPSLSPGELHDTSVHTICIQEALTVDLEKVIALERRASKCYLKVFTISSTSRAPAANNYSLVRGKIVHREVYGVLHLWTLVIVGNGLRGNKQGLGMTIFRLLSDLVVVHLHPASFDSLFFTWKMPELQPWVE</sequence>
<evidence type="ECO:0000313" key="2">
    <source>
        <dbReference type="Proteomes" id="UP001057402"/>
    </source>
</evidence>
<proteinExistence type="predicted"/>
<dbReference type="Proteomes" id="UP001057402">
    <property type="component" value="Chromosome 3"/>
</dbReference>
<dbReference type="EMBL" id="CM042882">
    <property type="protein sequence ID" value="KAI4379212.1"/>
    <property type="molecule type" value="Genomic_DNA"/>
</dbReference>
<accession>A0ACB9RJI9</accession>